<keyword evidence="2" id="KW-1003">Cell membrane</keyword>
<dbReference type="GO" id="GO:0042102">
    <property type="term" value="P:positive regulation of T cell proliferation"/>
    <property type="evidence" value="ECO:0007669"/>
    <property type="project" value="TreeGrafter"/>
</dbReference>
<dbReference type="EMBL" id="JABFDY010000021">
    <property type="protein sequence ID" value="KAF7691591.1"/>
    <property type="molecule type" value="Genomic_DNA"/>
</dbReference>
<name>A0A8T0AJ06_SILME</name>
<feature type="region of interest" description="Disordered" evidence="11">
    <location>
        <begin position="404"/>
        <end position="423"/>
    </location>
</feature>
<keyword evidence="16" id="KW-1185">Reference proteome</keyword>
<dbReference type="SUPFAM" id="SSF48726">
    <property type="entry name" value="Immunoglobulin"/>
    <property type="match status" value="3"/>
</dbReference>
<evidence type="ECO:0000256" key="4">
    <source>
        <dbReference type="ARBA" id="ARBA00022729"/>
    </source>
</evidence>
<evidence type="ECO:0000313" key="15">
    <source>
        <dbReference type="EMBL" id="KAF7691591.1"/>
    </source>
</evidence>
<dbReference type="PANTHER" id="PTHR25466:SF14">
    <property type="entry name" value="BUTYROPHILIN SUBFAMILY 2 MEMBER A2-LIKE-RELATED"/>
    <property type="match status" value="1"/>
</dbReference>
<evidence type="ECO:0000313" key="16">
    <source>
        <dbReference type="Proteomes" id="UP000606274"/>
    </source>
</evidence>
<dbReference type="GO" id="GO:0007166">
    <property type="term" value="P:cell surface receptor signaling pathway"/>
    <property type="evidence" value="ECO:0007669"/>
    <property type="project" value="TreeGrafter"/>
</dbReference>
<dbReference type="InterPro" id="IPR013106">
    <property type="entry name" value="Ig_V-set"/>
</dbReference>
<evidence type="ECO:0000256" key="9">
    <source>
        <dbReference type="ARBA" id="ARBA00023180"/>
    </source>
</evidence>
<keyword evidence="10" id="KW-0393">Immunoglobulin domain</keyword>
<dbReference type="GO" id="GO:0042130">
    <property type="term" value="P:negative regulation of T cell proliferation"/>
    <property type="evidence" value="ECO:0007669"/>
    <property type="project" value="TreeGrafter"/>
</dbReference>
<dbReference type="PANTHER" id="PTHR25466">
    <property type="entry name" value="T-LYMPHOCYTE ACTIVATION ANTIGEN"/>
    <property type="match status" value="1"/>
</dbReference>
<evidence type="ECO:0000256" key="1">
    <source>
        <dbReference type="ARBA" id="ARBA00004251"/>
    </source>
</evidence>
<feature type="domain" description="Ig-like" evidence="14">
    <location>
        <begin position="22"/>
        <end position="112"/>
    </location>
</feature>
<dbReference type="Pfam" id="PF07686">
    <property type="entry name" value="V-set"/>
    <property type="match status" value="1"/>
</dbReference>
<keyword evidence="9" id="KW-0325">Glycoprotein</keyword>
<dbReference type="Gene3D" id="2.60.40.10">
    <property type="entry name" value="Immunoglobulins"/>
    <property type="match status" value="3"/>
</dbReference>
<dbReference type="InterPro" id="IPR007110">
    <property type="entry name" value="Ig-like_dom"/>
</dbReference>
<dbReference type="Proteomes" id="UP000606274">
    <property type="component" value="Unassembled WGS sequence"/>
</dbReference>
<comment type="subcellular location">
    <subcellularLocation>
        <location evidence="1">Cell membrane</location>
        <topology evidence="1">Single-pass type I membrane protein</topology>
    </subcellularLocation>
</comment>
<evidence type="ECO:0000256" key="2">
    <source>
        <dbReference type="ARBA" id="ARBA00022475"/>
    </source>
</evidence>
<keyword evidence="8" id="KW-0675">Receptor</keyword>
<dbReference type="InterPro" id="IPR003599">
    <property type="entry name" value="Ig_sub"/>
</dbReference>
<dbReference type="InterPro" id="IPR051713">
    <property type="entry name" value="T-cell_Activation_Regulation"/>
</dbReference>
<evidence type="ECO:0000256" key="6">
    <source>
        <dbReference type="ARBA" id="ARBA00023136"/>
    </source>
</evidence>
<dbReference type="PROSITE" id="PS50835">
    <property type="entry name" value="IG_LIKE"/>
    <property type="match status" value="3"/>
</dbReference>
<evidence type="ECO:0000256" key="10">
    <source>
        <dbReference type="ARBA" id="ARBA00023319"/>
    </source>
</evidence>
<dbReference type="InterPro" id="IPR036179">
    <property type="entry name" value="Ig-like_dom_sf"/>
</dbReference>
<dbReference type="SMART" id="SM00408">
    <property type="entry name" value="IGc2"/>
    <property type="match status" value="2"/>
</dbReference>
<evidence type="ECO:0000256" key="8">
    <source>
        <dbReference type="ARBA" id="ARBA00023170"/>
    </source>
</evidence>
<feature type="domain" description="Ig-like" evidence="14">
    <location>
        <begin position="224"/>
        <end position="337"/>
    </location>
</feature>
<dbReference type="GO" id="GO:0006955">
    <property type="term" value="P:immune response"/>
    <property type="evidence" value="ECO:0007669"/>
    <property type="project" value="TreeGrafter"/>
</dbReference>
<proteinExistence type="predicted"/>
<evidence type="ECO:0000256" key="12">
    <source>
        <dbReference type="SAM" id="Phobius"/>
    </source>
</evidence>
<accession>A0A8T0AJ06</accession>
<keyword evidence="4 13" id="KW-0732">Signal</keyword>
<feature type="domain" description="Ig-like" evidence="14">
    <location>
        <begin position="138"/>
        <end position="213"/>
    </location>
</feature>
<evidence type="ECO:0000259" key="14">
    <source>
        <dbReference type="PROSITE" id="PS50835"/>
    </source>
</evidence>
<gene>
    <name evidence="15" type="ORF">HF521_010558</name>
</gene>
<feature type="chain" id="PRO_5035772233" description="Ig-like domain-containing protein" evidence="13">
    <location>
        <begin position="25"/>
        <end position="423"/>
    </location>
</feature>
<feature type="transmembrane region" description="Helical" evidence="12">
    <location>
        <begin position="354"/>
        <end position="375"/>
    </location>
</feature>
<organism evidence="15 16">
    <name type="scientific">Silurus meridionalis</name>
    <name type="common">Southern catfish</name>
    <name type="synonym">Silurus soldatovi meridionalis</name>
    <dbReference type="NCBI Taxonomy" id="175797"/>
    <lineage>
        <taxon>Eukaryota</taxon>
        <taxon>Metazoa</taxon>
        <taxon>Chordata</taxon>
        <taxon>Craniata</taxon>
        <taxon>Vertebrata</taxon>
        <taxon>Euteleostomi</taxon>
        <taxon>Actinopterygii</taxon>
        <taxon>Neopterygii</taxon>
        <taxon>Teleostei</taxon>
        <taxon>Ostariophysi</taxon>
        <taxon>Siluriformes</taxon>
        <taxon>Siluridae</taxon>
        <taxon>Silurus</taxon>
    </lineage>
</organism>
<protein>
    <recommendedName>
        <fullName evidence="14">Ig-like domain-containing protein</fullName>
    </recommendedName>
</protein>
<keyword evidence="5 12" id="KW-1133">Transmembrane helix</keyword>
<dbReference type="GO" id="GO:0031295">
    <property type="term" value="P:T cell costimulation"/>
    <property type="evidence" value="ECO:0007669"/>
    <property type="project" value="TreeGrafter"/>
</dbReference>
<dbReference type="GO" id="GO:0009897">
    <property type="term" value="C:external side of plasma membrane"/>
    <property type="evidence" value="ECO:0007669"/>
    <property type="project" value="TreeGrafter"/>
</dbReference>
<evidence type="ECO:0000256" key="5">
    <source>
        <dbReference type="ARBA" id="ARBA00022989"/>
    </source>
</evidence>
<dbReference type="OrthoDB" id="9983389at2759"/>
<dbReference type="InterPro" id="IPR003598">
    <property type="entry name" value="Ig_sub2"/>
</dbReference>
<dbReference type="SMART" id="SM00409">
    <property type="entry name" value="IG"/>
    <property type="match status" value="2"/>
</dbReference>
<evidence type="ECO:0000256" key="7">
    <source>
        <dbReference type="ARBA" id="ARBA00023157"/>
    </source>
</evidence>
<evidence type="ECO:0000256" key="11">
    <source>
        <dbReference type="SAM" id="MobiDB-lite"/>
    </source>
</evidence>
<reference evidence="15" key="1">
    <citation type="submission" date="2020-08" db="EMBL/GenBank/DDBJ databases">
        <title>Chromosome-level assembly of Southern catfish (Silurus meridionalis) provides insights into visual adaptation to the nocturnal and benthic lifestyles.</title>
        <authorList>
            <person name="Zhang Y."/>
            <person name="Wang D."/>
            <person name="Peng Z."/>
        </authorList>
    </citation>
    <scope>NUCLEOTIDE SEQUENCE</scope>
    <source>
        <strain evidence="15">SWU-2019-XX</strain>
        <tissue evidence="15">Muscle</tissue>
    </source>
</reference>
<evidence type="ECO:0000256" key="3">
    <source>
        <dbReference type="ARBA" id="ARBA00022692"/>
    </source>
</evidence>
<dbReference type="AlphaFoldDB" id="A0A8T0AJ06"/>
<sequence length="423" mass="47343">MRTSAHVSTCVFLTCFLTKANGNAEDVNVTCQYSEDCLLPCSFTPSGEDEVRWFKQDVQIYPQTPNMENYRASVSVPELSLGNASILLRRCNLNDRGRYRCQVTKKERTDYSFVTLRVEAPIRFVDIQMTRLSGYEEVMCSTSDVYPHPYISWSTDSATPSETLKYTTRIKSDNKGLYSVESKLKKLVNQNSLTYVCTINSSSADQMWTASLSERVHNNVTITSKLETVSTWSQINSSEGQNLTIPCRSPWNLGNFTLTWSFRRADMSSKISTYDSRTQRISNHWNGTALLEPRFLQAGDGSLRLLGAQSLEHTGEFTCNISALQRNCVGHTRVTITAPGPENKDLKTKSHTPLWIPVTVVLATILITVAVIVAITKLQNKFRQTAGAGTARYSREVKVSVNKSEEITEGSHLNPDPTKEGNT</sequence>
<keyword evidence="3 12" id="KW-0812">Transmembrane</keyword>
<evidence type="ECO:0000256" key="13">
    <source>
        <dbReference type="SAM" id="SignalP"/>
    </source>
</evidence>
<keyword evidence="7" id="KW-1015">Disulfide bond</keyword>
<keyword evidence="6 12" id="KW-0472">Membrane</keyword>
<comment type="caution">
    <text evidence="15">The sequence shown here is derived from an EMBL/GenBank/DDBJ whole genome shotgun (WGS) entry which is preliminary data.</text>
</comment>
<dbReference type="GO" id="GO:0071222">
    <property type="term" value="P:cellular response to lipopolysaccharide"/>
    <property type="evidence" value="ECO:0007669"/>
    <property type="project" value="TreeGrafter"/>
</dbReference>
<feature type="signal peptide" evidence="13">
    <location>
        <begin position="1"/>
        <end position="24"/>
    </location>
</feature>
<dbReference type="InterPro" id="IPR013783">
    <property type="entry name" value="Ig-like_fold"/>
</dbReference>